<evidence type="ECO:0000313" key="2">
    <source>
        <dbReference type="Proteomes" id="UP000737018"/>
    </source>
</evidence>
<reference evidence="1" key="1">
    <citation type="submission" date="2020-03" db="EMBL/GenBank/DDBJ databases">
        <title>Castanea mollissima Vanexum genome sequencing.</title>
        <authorList>
            <person name="Staton M."/>
        </authorList>
    </citation>
    <scope>NUCLEOTIDE SEQUENCE</scope>
    <source>
        <tissue evidence="1">Leaf</tissue>
    </source>
</reference>
<gene>
    <name evidence="1" type="ORF">CMV_022234</name>
</gene>
<evidence type="ECO:0000313" key="1">
    <source>
        <dbReference type="EMBL" id="KAF3952184.1"/>
    </source>
</evidence>
<dbReference type="AlphaFoldDB" id="A0A8J4VJV2"/>
<keyword evidence="2" id="KW-1185">Reference proteome</keyword>
<sequence length="101" mass="11692">MGVVWLGRQAKILGSAPLNKDETSEDVNELSVCYQVNYVVVIYWVKLDYQHQVTIVFALVQPQPPESLDYIVVSDYDPSKIVRNHAKYGTGRRRKKIIRKR</sequence>
<comment type="caution">
    <text evidence="1">The sequence shown here is derived from an EMBL/GenBank/DDBJ whole genome shotgun (WGS) entry which is preliminary data.</text>
</comment>
<accession>A0A8J4VJV2</accession>
<protein>
    <submittedName>
        <fullName evidence="1">Uncharacterized protein</fullName>
    </submittedName>
</protein>
<dbReference type="EMBL" id="JRKL02004612">
    <property type="protein sequence ID" value="KAF3952184.1"/>
    <property type="molecule type" value="Genomic_DNA"/>
</dbReference>
<organism evidence="1 2">
    <name type="scientific">Castanea mollissima</name>
    <name type="common">Chinese chestnut</name>
    <dbReference type="NCBI Taxonomy" id="60419"/>
    <lineage>
        <taxon>Eukaryota</taxon>
        <taxon>Viridiplantae</taxon>
        <taxon>Streptophyta</taxon>
        <taxon>Embryophyta</taxon>
        <taxon>Tracheophyta</taxon>
        <taxon>Spermatophyta</taxon>
        <taxon>Magnoliopsida</taxon>
        <taxon>eudicotyledons</taxon>
        <taxon>Gunneridae</taxon>
        <taxon>Pentapetalae</taxon>
        <taxon>rosids</taxon>
        <taxon>fabids</taxon>
        <taxon>Fagales</taxon>
        <taxon>Fagaceae</taxon>
        <taxon>Castanea</taxon>
    </lineage>
</organism>
<proteinExistence type="predicted"/>
<dbReference type="Proteomes" id="UP000737018">
    <property type="component" value="Unassembled WGS sequence"/>
</dbReference>
<name>A0A8J4VJV2_9ROSI</name>